<keyword evidence="10" id="KW-0472">Membrane</keyword>
<dbReference type="InterPro" id="IPR000326">
    <property type="entry name" value="PAP2/HPO"/>
</dbReference>
<dbReference type="PANTHER" id="PTHR12358">
    <property type="entry name" value="SPHINGOSINE KINASE"/>
    <property type="match status" value="1"/>
</dbReference>
<evidence type="ECO:0000259" key="11">
    <source>
        <dbReference type="PROSITE" id="PS50146"/>
    </source>
</evidence>
<feature type="transmembrane region" description="Helical" evidence="10">
    <location>
        <begin position="98"/>
        <end position="118"/>
    </location>
</feature>
<feature type="region of interest" description="Disordered" evidence="9">
    <location>
        <begin position="590"/>
        <end position="666"/>
    </location>
</feature>
<comment type="cofactor">
    <cofactor evidence="1">
        <name>Mg(2+)</name>
        <dbReference type="ChEBI" id="CHEBI:18420"/>
    </cofactor>
</comment>
<dbReference type="Gene3D" id="3.40.50.10330">
    <property type="entry name" value="Probable inorganic polyphosphate/atp-NAD kinase, domain 1"/>
    <property type="match status" value="1"/>
</dbReference>
<dbReference type="SMART" id="SM00014">
    <property type="entry name" value="acidPPc"/>
    <property type="match status" value="1"/>
</dbReference>
<evidence type="ECO:0000256" key="1">
    <source>
        <dbReference type="ARBA" id="ARBA00001946"/>
    </source>
</evidence>
<dbReference type="InterPro" id="IPR045540">
    <property type="entry name" value="YegS/DAGK_C"/>
</dbReference>
<evidence type="ECO:0000256" key="4">
    <source>
        <dbReference type="ARBA" id="ARBA00022741"/>
    </source>
</evidence>
<dbReference type="Pfam" id="PF19279">
    <property type="entry name" value="YegS_C"/>
    <property type="match status" value="1"/>
</dbReference>
<dbReference type="Pfam" id="PF00781">
    <property type="entry name" value="DAGK_cat"/>
    <property type="match status" value="1"/>
</dbReference>
<comment type="caution">
    <text evidence="12">The sequence shown here is derived from an EMBL/GenBank/DDBJ whole genome shotgun (WGS) entry which is preliminary data.</text>
</comment>
<evidence type="ECO:0000256" key="9">
    <source>
        <dbReference type="SAM" id="MobiDB-lite"/>
    </source>
</evidence>
<dbReference type="CDD" id="cd03392">
    <property type="entry name" value="PAP2_like_2"/>
    <property type="match status" value="1"/>
</dbReference>
<evidence type="ECO:0000256" key="5">
    <source>
        <dbReference type="ARBA" id="ARBA00022777"/>
    </source>
</evidence>
<keyword evidence="4" id="KW-0547">Nucleotide-binding</keyword>
<organism evidence="12 13">
    <name type="scientific">Kitasatospora paranensis</name>
    <dbReference type="NCBI Taxonomy" id="258053"/>
    <lineage>
        <taxon>Bacteria</taxon>
        <taxon>Bacillati</taxon>
        <taxon>Actinomycetota</taxon>
        <taxon>Actinomycetes</taxon>
        <taxon>Kitasatosporales</taxon>
        <taxon>Streptomycetaceae</taxon>
        <taxon>Kitasatospora</taxon>
    </lineage>
</organism>
<evidence type="ECO:0000313" key="12">
    <source>
        <dbReference type="EMBL" id="MFC7184197.1"/>
    </source>
</evidence>
<feature type="transmembrane region" description="Helical" evidence="10">
    <location>
        <begin position="61"/>
        <end position="86"/>
    </location>
</feature>
<dbReference type="GO" id="GO:0016301">
    <property type="term" value="F:kinase activity"/>
    <property type="evidence" value="ECO:0007669"/>
    <property type="project" value="UniProtKB-KW"/>
</dbReference>
<dbReference type="PANTHER" id="PTHR12358:SF54">
    <property type="entry name" value="SPHINGOSINE KINASE RELATED PROTEIN"/>
    <property type="match status" value="1"/>
</dbReference>
<dbReference type="InterPro" id="IPR017438">
    <property type="entry name" value="ATP-NAD_kinase_N"/>
</dbReference>
<evidence type="ECO:0000256" key="2">
    <source>
        <dbReference type="ARBA" id="ARBA00005983"/>
    </source>
</evidence>
<keyword evidence="7" id="KW-0594">Phospholipid biosynthesis</keyword>
<protein>
    <submittedName>
        <fullName evidence="12">Diacylglycerol kinase family protein</fullName>
    </submittedName>
</protein>
<evidence type="ECO:0000256" key="7">
    <source>
        <dbReference type="ARBA" id="ARBA00023209"/>
    </source>
</evidence>
<keyword evidence="6" id="KW-0067">ATP-binding</keyword>
<dbReference type="PROSITE" id="PS50146">
    <property type="entry name" value="DAGK"/>
    <property type="match status" value="1"/>
</dbReference>
<evidence type="ECO:0000256" key="3">
    <source>
        <dbReference type="ARBA" id="ARBA00022679"/>
    </source>
</evidence>
<dbReference type="SUPFAM" id="SSF48317">
    <property type="entry name" value="Acid phosphatase/Vanadium-dependent haloperoxidase"/>
    <property type="match status" value="1"/>
</dbReference>
<keyword evidence="7" id="KW-0443">Lipid metabolism</keyword>
<proteinExistence type="inferred from homology"/>
<comment type="similarity">
    <text evidence="2">Belongs to the diacylglycerol/lipid kinase family.</text>
</comment>
<dbReference type="RefSeq" id="WP_345704044.1">
    <property type="nucleotide sequence ID" value="NZ_BAABKV010000001.1"/>
</dbReference>
<evidence type="ECO:0000256" key="6">
    <source>
        <dbReference type="ARBA" id="ARBA00022840"/>
    </source>
</evidence>
<feature type="domain" description="DAGKc" evidence="11">
    <location>
        <begin position="311"/>
        <end position="420"/>
    </location>
</feature>
<dbReference type="InterPro" id="IPR036938">
    <property type="entry name" value="PAP2/HPO_sf"/>
</dbReference>
<keyword evidence="7" id="KW-0444">Lipid biosynthesis</keyword>
<keyword evidence="3" id="KW-0808">Transferase</keyword>
<dbReference type="EMBL" id="JBHTAJ010000092">
    <property type="protein sequence ID" value="MFC7184197.1"/>
    <property type="molecule type" value="Genomic_DNA"/>
</dbReference>
<reference evidence="13" key="1">
    <citation type="journal article" date="2019" name="Int. J. Syst. Evol. Microbiol.">
        <title>The Global Catalogue of Microorganisms (GCM) 10K type strain sequencing project: providing services to taxonomists for standard genome sequencing and annotation.</title>
        <authorList>
            <consortium name="The Broad Institute Genomics Platform"/>
            <consortium name="The Broad Institute Genome Sequencing Center for Infectious Disease"/>
            <person name="Wu L."/>
            <person name="Ma J."/>
        </authorList>
    </citation>
    <scope>NUCLEOTIDE SEQUENCE [LARGE SCALE GENOMIC DNA]</scope>
    <source>
        <strain evidence="13">CGMCC 1.12859</strain>
    </source>
</reference>
<keyword evidence="10" id="KW-0812">Transmembrane</keyword>
<dbReference type="SUPFAM" id="SSF111331">
    <property type="entry name" value="NAD kinase/diacylglycerol kinase-like"/>
    <property type="match status" value="1"/>
</dbReference>
<dbReference type="Proteomes" id="UP001596435">
    <property type="component" value="Unassembled WGS sequence"/>
</dbReference>
<dbReference type="Gene3D" id="2.60.200.40">
    <property type="match status" value="1"/>
</dbReference>
<feature type="compositionally biased region" description="Low complexity" evidence="9">
    <location>
        <begin position="264"/>
        <end position="287"/>
    </location>
</feature>
<evidence type="ECO:0000256" key="10">
    <source>
        <dbReference type="SAM" id="Phobius"/>
    </source>
</evidence>
<feature type="transmembrane region" description="Helical" evidence="10">
    <location>
        <begin position="166"/>
        <end position="185"/>
    </location>
</feature>
<dbReference type="SMART" id="SM00046">
    <property type="entry name" value="DAGKc"/>
    <property type="match status" value="1"/>
</dbReference>
<feature type="transmembrane region" description="Helical" evidence="10">
    <location>
        <begin position="138"/>
        <end position="159"/>
    </location>
</feature>
<dbReference type="InterPro" id="IPR016064">
    <property type="entry name" value="NAD/diacylglycerol_kinase_sf"/>
</dbReference>
<dbReference type="InterPro" id="IPR001206">
    <property type="entry name" value="Diacylglycerol_kinase_cat_dom"/>
</dbReference>
<dbReference type="Pfam" id="PF01569">
    <property type="entry name" value="PAP2"/>
    <property type="match status" value="1"/>
</dbReference>
<gene>
    <name evidence="12" type="ORF">ACFQMG_32070</name>
</gene>
<keyword evidence="10" id="KW-1133">Transmembrane helix</keyword>
<dbReference type="Gene3D" id="1.20.144.10">
    <property type="entry name" value="Phosphatidic acid phosphatase type 2/haloperoxidase"/>
    <property type="match status" value="1"/>
</dbReference>
<accession>A0ABW2G726</accession>
<evidence type="ECO:0000256" key="8">
    <source>
        <dbReference type="ARBA" id="ARBA00023264"/>
    </source>
</evidence>
<sequence length="666" mass="68345">MTMLRGMALGRRVVLPLGLQTMLMVLLGLLLTGPVRRATGLPGSGLDEWLARSRVPALDTVSGWLSQLACTATVVSVTAVVVVALLAGSRGRLGREAAFLGGSVAAQSAVFLLVTACVERSRPAVPAMDAAPPTSSFPSGHTGAALALYGGLAVLFLLLVRSPARVPLAVTALLLPLLVGASRLYRGMHHPTDVLAGLLNGGLVLWIMWRALLADRAPSPTAAGTADGRSGASADRNAAPGVLASAAPLEPGTTDPSDRTDTEAAGPAIPASAAGTADTPGTAGAAGGDPAVVGGGAVVVFHPHLVGPATREALRAVLAEHGFHRPRFAATTVDDPGRGVAAQAVREGAALVVACGGDGTVTACAHALAGSATALAIVPCGTGNVLARNLRLPGDPVQALRTALAARPRRIDLAFAEGDGIVPTCVCAMAGIGLDAAIVAGTGRGLKRRLGWPAYLLPVLRHLRDQRVEIAVTLDDEPVLRRRVQMAVVGNVGSLQAGVRLLPEAEPDDGLLDLVLLHPHGIGGWTAALLGLGMGRPGRRTGDAHGPLEYFRARRITVTADSSAPRELDGEAVPAGRTLTLQVQPAALLIHAPDGVRRRPGSQRTPEQNRAQDRERAHEPTRDRRQEQRMNGAQTPPREQAHAATPPGARSVSGEQPAAPATGRGN</sequence>
<name>A0ABW2G726_9ACTN</name>
<keyword evidence="13" id="KW-1185">Reference proteome</keyword>
<keyword evidence="5 12" id="KW-0418">Kinase</keyword>
<feature type="compositionally biased region" description="Basic and acidic residues" evidence="9">
    <location>
        <begin position="610"/>
        <end position="628"/>
    </location>
</feature>
<evidence type="ECO:0000313" key="13">
    <source>
        <dbReference type="Proteomes" id="UP001596435"/>
    </source>
</evidence>
<feature type="region of interest" description="Disordered" evidence="9">
    <location>
        <begin position="242"/>
        <end position="287"/>
    </location>
</feature>
<dbReference type="InterPro" id="IPR050187">
    <property type="entry name" value="Lipid_Phosphate_FormReg"/>
</dbReference>
<keyword evidence="8" id="KW-1208">Phospholipid metabolism</keyword>